<reference evidence="3 4" key="1">
    <citation type="submission" date="2023-08" db="EMBL/GenBank/DDBJ databases">
        <title>genomic of DY56.</title>
        <authorList>
            <person name="Wang Y."/>
        </authorList>
    </citation>
    <scope>NUCLEOTIDE SEQUENCE [LARGE SCALE GENOMIC DNA]</scope>
    <source>
        <strain evidence="3 4">DY56-A-20</strain>
    </source>
</reference>
<feature type="compositionally biased region" description="Low complexity" evidence="1">
    <location>
        <begin position="175"/>
        <end position="187"/>
    </location>
</feature>
<dbReference type="PRINTS" id="PR01217">
    <property type="entry name" value="PRICHEXTENSN"/>
</dbReference>
<keyword evidence="4" id="KW-1185">Reference proteome</keyword>
<feature type="compositionally biased region" description="Low complexity" evidence="1">
    <location>
        <begin position="150"/>
        <end position="160"/>
    </location>
</feature>
<proteinExistence type="predicted"/>
<name>A0ABT9H699_9SPHN</name>
<protein>
    <submittedName>
        <fullName evidence="3">Energy transducer TonB</fullName>
    </submittedName>
</protein>
<sequence>MMQASTFRREERIGLLVAFALHVLLVIVLLVQPNTTPQFEPAERMTVNLATEIGMEATAPEPVAESRAATAPTLSDTPAPAELDTPPLPSEPVARPVERIQTPAPAPAARPVARPRPAPAPAPARSQPRERPRAQPSAAPERPPARETARPAPARPAKASGGSRLGENFLEGAGSSTSTSETRVPASQIGASAKASIIQAIIRQIRPHWSAPQGVDAELLVTQLSFRLNPDGSLNGRPRVVSQSGVTDSNRPQQDLHAERAIRAVQLAAPFDLPAEYYNAWQTIDGARFDRNLAR</sequence>
<dbReference type="RefSeq" id="WP_305928869.1">
    <property type="nucleotide sequence ID" value="NZ_JAVAIL010000001.1"/>
</dbReference>
<comment type="caution">
    <text evidence="3">The sequence shown here is derived from an EMBL/GenBank/DDBJ whole genome shotgun (WGS) entry which is preliminary data.</text>
</comment>
<feature type="region of interest" description="Disordered" evidence="1">
    <location>
        <begin position="60"/>
        <end position="187"/>
    </location>
</feature>
<keyword evidence="2" id="KW-0812">Transmembrane</keyword>
<feature type="compositionally biased region" description="Pro residues" evidence="1">
    <location>
        <begin position="104"/>
        <end position="122"/>
    </location>
</feature>
<evidence type="ECO:0000313" key="4">
    <source>
        <dbReference type="Proteomes" id="UP001235664"/>
    </source>
</evidence>
<keyword evidence="2" id="KW-1133">Transmembrane helix</keyword>
<accession>A0ABT9H699</accession>
<evidence type="ECO:0000313" key="3">
    <source>
        <dbReference type="EMBL" id="MDP4538748.1"/>
    </source>
</evidence>
<evidence type="ECO:0000256" key="1">
    <source>
        <dbReference type="SAM" id="MobiDB-lite"/>
    </source>
</evidence>
<keyword evidence="2" id="KW-0472">Membrane</keyword>
<dbReference type="Gene3D" id="3.30.1150.10">
    <property type="match status" value="1"/>
</dbReference>
<evidence type="ECO:0000256" key="2">
    <source>
        <dbReference type="SAM" id="Phobius"/>
    </source>
</evidence>
<organism evidence="3 4">
    <name type="scientific">Qipengyuania benthica</name>
    <dbReference type="NCBI Taxonomy" id="3067651"/>
    <lineage>
        <taxon>Bacteria</taxon>
        <taxon>Pseudomonadati</taxon>
        <taxon>Pseudomonadota</taxon>
        <taxon>Alphaproteobacteria</taxon>
        <taxon>Sphingomonadales</taxon>
        <taxon>Erythrobacteraceae</taxon>
        <taxon>Qipengyuania</taxon>
    </lineage>
</organism>
<feature type="transmembrane region" description="Helical" evidence="2">
    <location>
        <begin position="12"/>
        <end position="31"/>
    </location>
</feature>
<gene>
    <name evidence="3" type="ORF">Q9K01_03820</name>
</gene>
<dbReference type="EMBL" id="JAVAIL010000001">
    <property type="protein sequence ID" value="MDP4538748.1"/>
    <property type="molecule type" value="Genomic_DNA"/>
</dbReference>
<dbReference type="Proteomes" id="UP001235664">
    <property type="component" value="Unassembled WGS sequence"/>
</dbReference>